<evidence type="ECO:0000256" key="6">
    <source>
        <dbReference type="SAM" id="MobiDB-lite"/>
    </source>
</evidence>
<comment type="caution">
    <text evidence="9">The sequence shown here is derived from an EMBL/GenBank/DDBJ whole genome shotgun (WGS) entry which is preliminary data.</text>
</comment>
<keyword evidence="5" id="KW-0325">Glycoprotein</keyword>
<keyword evidence="3 7" id="KW-1133">Transmembrane helix</keyword>
<feature type="region of interest" description="Disordered" evidence="6">
    <location>
        <begin position="54"/>
        <end position="73"/>
    </location>
</feature>
<dbReference type="InterPro" id="IPR050726">
    <property type="entry name" value="mGluR"/>
</dbReference>
<feature type="compositionally biased region" description="Polar residues" evidence="6">
    <location>
        <begin position="54"/>
        <end position="65"/>
    </location>
</feature>
<evidence type="ECO:0000256" key="5">
    <source>
        <dbReference type="ARBA" id="ARBA00023180"/>
    </source>
</evidence>
<evidence type="ECO:0000256" key="3">
    <source>
        <dbReference type="ARBA" id="ARBA00022989"/>
    </source>
</evidence>
<evidence type="ECO:0000313" key="10">
    <source>
        <dbReference type="Proteomes" id="UP001286313"/>
    </source>
</evidence>
<accession>A0AAE1EJQ8</accession>
<evidence type="ECO:0000259" key="8">
    <source>
        <dbReference type="PROSITE" id="PS50259"/>
    </source>
</evidence>
<evidence type="ECO:0000256" key="2">
    <source>
        <dbReference type="ARBA" id="ARBA00022692"/>
    </source>
</evidence>
<evidence type="ECO:0000313" key="9">
    <source>
        <dbReference type="EMBL" id="KAK3854504.1"/>
    </source>
</evidence>
<feature type="domain" description="G-protein coupled receptors family 3 profile" evidence="8">
    <location>
        <begin position="1"/>
        <end position="45"/>
    </location>
</feature>
<keyword evidence="4 7" id="KW-0472">Membrane</keyword>
<feature type="non-terminal residue" evidence="9">
    <location>
        <position position="333"/>
    </location>
</feature>
<dbReference type="PANTHER" id="PTHR24060">
    <property type="entry name" value="METABOTROPIC GLUTAMATE RECEPTOR"/>
    <property type="match status" value="1"/>
</dbReference>
<dbReference type="AlphaFoldDB" id="A0AAE1EJQ8"/>
<evidence type="ECO:0000256" key="1">
    <source>
        <dbReference type="ARBA" id="ARBA00004141"/>
    </source>
</evidence>
<dbReference type="GO" id="GO:0016020">
    <property type="term" value="C:membrane"/>
    <property type="evidence" value="ECO:0007669"/>
    <property type="project" value="UniProtKB-SubCell"/>
</dbReference>
<name>A0AAE1EJQ8_PETCI</name>
<organism evidence="9 10">
    <name type="scientific">Petrolisthes cinctipes</name>
    <name type="common">Flat porcelain crab</name>
    <dbReference type="NCBI Taxonomy" id="88211"/>
    <lineage>
        <taxon>Eukaryota</taxon>
        <taxon>Metazoa</taxon>
        <taxon>Ecdysozoa</taxon>
        <taxon>Arthropoda</taxon>
        <taxon>Crustacea</taxon>
        <taxon>Multicrustacea</taxon>
        <taxon>Malacostraca</taxon>
        <taxon>Eumalacostraca</taxon>
        <taxon>Eucarida</taxon>
        <taxon>Decapoda</taxon>
        <taxon>Pleocyemata</taxon>
        <taxon>Anomura</taxon>
        <taxon>Galatheoidea</taxon>
        <taxon>Porcellanidae</taxon>
        <taxon>Petrolisthes</taxon>
    </lineage>
</organism>
<dbReference type="GO" id="GO:0004930">
    <property type="term" value="F:G protein-coupled receptor activity"/>
    <property type="evidence" value="ECO:0007669"/>
    <property type="project" value="InterPro"/>
</dbReference>
<reference evidence="9" key="1">
    <citation type="submission" date="2023-10" db="EMBL/GenBank/DDBJ databases">
        <title>Genome assemblies of two species of porcelain crab, Petrolisthes cinctipes and Petrolisthes manimaculis (Anomura: Porcellanidae).</title>
        <authorList>
            <person name="Angst P."/>
        </authorList>
    </citation>
    <scope>NUCLEOTIDE SEQUENCE</scope>
    <source>
        <strain evidence="9">PB745_01</strain>
        <tissue evidence="9">Gill</tissue>
    </source>
</reference>
<dbReference type="Proteomes" id="UP001286313">
    <property type="component" value="Unassembled WGS sequence"/>
</dbReference>
<gene>
    <name evidence="9" type="ORF">Pcinc_039024</name>
</gene>
<evidence type="ECO:0000256" key="4">
    <source>
        <dbReference type="ARBA" id="ARBA00023136"/>
    </source>
</evidence>
<feature type="transmembrane region" description="Helical" evidence="7">
    <location>
        <begin position="12"/>
        <end position="32"/>
    </location>
</feature>
<keyword evidence="10" id="KW-1185">Reference proteome</keyword>
<evidence type="ECO:0000256" key="7">
    <source>
        <dbReference type="SAM" id="Phobius"/>
    </source>
</evidence>
<dbReference type="PROSITE" id="PS50259">
    <property type="entry name" value="G_PROTEIN_RECEP_F3_4"/>
    <property type="match status" value="1"/>
</dbReference>
<sequence length="333" mass="36545">LRITTTSVTISLSATVALVCLFTPKLYIILLHPERNVRQSMMPSKYSTIRNNLSTSSQRVDSGTQSEEHHYSLPPTHHNSLTHSLQSLLHKPPSITNHYSSQLNFLYPNSPFFTSTHLSSPQLISTHLSSPQLTFLHLNSSQLTFLHPNSYLSSPQLTPIHHSSPQLTTITFLHLNSPLLIFPHLNSPLLIFPHPNSPLLIFPHLNSSFLTSTHPYSSFLTSSDLSSPKLTPTHLSSPQLFTYAHFSSPQLTSLHHSPSPVIFPKDYELQETLRTIGCGVGGSRSGSTSATQTCPSTCCLPEHRCGGVLAVLAPSETAPATNGPMQDVLDVQL</sequence>
<dbReference type="InterPro" id="IPR017978">
    <property type="entry name" value="GPCR_3_C"/>
</dbReference>
<keyword evidence="2 7" id="KW-0812">Transmembrane</keyword>
<proteinExistence type="predicted"/>
<dbReference type="EMBL" id="JAWQEG010006552">
    <property type="protein sequence ID" value="KAK3854504.1"/>
    <property type="molecule type" value="Genomic_DNA"/>
</dbReference>
<comment type="subcellular location">
    <subcellularLocation>
        <location evidence="1">Membrane</location>
        <topology evidence="1">Multi-pass membrane protein</topology>
    </subcellularLocation>
</comment>
<protein>
    <recommendedName>
        <fullName evidence="8">G-protein coupled receptors family 3 profile domain-containing protein</fullName>
    </recommendedName>
</protein>